<proteinExistence type="predicted"/>
<evidence type="ECO:0000313" key="3">
    <source>
        <dbReference type="Proteomes" id="UP001161757"/>
    </source>
</evidence>
<sequence length="391" mass="42632">MDGGDRRRSQYGQPYQTPAHSRSLPGQSIGASSSDRFSQSGTPARSDVGRSPIARPYLPGYSGYGYTEQQYGSSQMQSSSPMQGLEMQYPPAYLQDSSRHQQVQASPSQHQPQPQQQQYPTYTPGSMLPPVAPQSLYDNIPYQQRQTAIEVMASQFAVPQYMPSSGQAGAAVGSGSSPYLTSQAEQSPYAAVAVTRPTLPPGYASASVDFPGMEQQPETGESAGAAPSAAQTALDEGLREFYQQLRLTFEAIIAGRVTEASEKLLAMSRWLVGSITALGLHHDDEARHSERLHLWREFNLAWEALGQKQKDITEEALRTGRPPTDVLSANAITSLVDDLISLCDQLEQYGLVDYEMGIWEEQITHIFIVCLDLISQGEAPARTGQTPVPAE</sequence>
<feature type="region of interest" description="Disordered" evidence="1">
    <location>
        <begin position="1"/>
        <end position="135"/>
    </location>
</feature>
<dbReference type="Proteomes" id="UP001161757">
    <property type="component" value="Unassembled WGS sequence"/>
</dbReference>
<dbReference type="AlphaFoldDB" id="A0AAN6EYJ8"/>
<feature type="region of interest" description="Disordered" evidence="1">
    <location>
        <begin position="210"/>
        <end position="230"/>
    </location>
</feature>
<dbReference type="EMBL" id="JAJGCB010000005">
    <property type="protein sequence ID" value="KAJ8992711.1"/>
    <property type="molecule type" value="Genomic_DNA"/>
</dbReference>
<feature type="compositionally biased region" description="Low complexity" evidence="1">
    <location>
        <begin position="69"/>
        <end position="84"/>
    </location>
</feature>
<feature type="compositionally biased region" description="Low complexity" evidence="1">
    <location>
        <begin position="100"/>
        <end position="124"/>
    </location>
</feature>
<evidence type="ECO:0000256" key="1">
    <source>
        <dbReference type="SAM" id="MobiDB-lite"/>
    </source>
</evidence>
<reference evidence="2" key="1">
    <citation type="submission" date="2023-01" db="EMBL/GenBank/DDBJ databases">
        <title>Exophiala dermititidis isolated from Cystic Fibrosis Patient.</title>
        <authorList>
            <person name="Kurbessoian T."/>
            <person name="Crocker A."/>
            <person name="Murante D."/>
            <person name="Hogan D.A."/>
            <person name="Stajich J.E."/>
        </authorList>
    </citation>
    <scope>NUCLEOTIDE SEQUENCE</scope>
    <source>
        <strain evidence="2">Ex8</strain>
    </source>
</reference>
<protein>
    <submittedName>
        <fullName evidence="2">Uncharacterized protein</fullName>
    </submittedName>
</protein>
<feature type="compositionally biased region" description="Polar residues" evidence="1">
    <location>
        <begin position="10"/>
        <end position="43"/>
    </location>
</feature>
<evidence type="ECO:0000313" key="2">
    <source>
        <dbReference type="EMBL" id="KAJ8992711.1"/>
    </source>
</evidence>
<organism evidence="2 3">
    <name type="scientific">Exophiala dermatitidis</name>
    <name type="common">Black yeast-like fungus</name>
    <name type="synonym">Wangiella dermatitidis</name>
    <dbReference type="NCBI Taxonomy" id="5970"/>
    <lineage>
        <taxon>Eukaryota</taxon>
        <taxon>Fungi</taxon>
        <taxon>Dikarya</taxon>
        <taxon>Ascomycota</taxon>
        <taxon>Pezizomycotina</taxon>
        <taxon>Eurotiomycetes</taxon>
        <taxon>Chaetothyriomycetidae</taxon>
        <taxon>Chaetothyriales</taxon>
        <taxon>Herpotrichiellaceae</taxon>
        <taxon>Exophiala</taxon>
    </lineage>
</organism>
<gene>
    <name evidence="2" type="ORF">HRR80_003809</name>
</gene>
<comment type="caution">
    <text evidence="2">The sequence shown here is derived from an EMBL/GenBank/DDBJ whole genome shotgun (WGS) entry which is preliminary data.</text>
</comment>
<accession>A0AAN6EYJ8</accession>
<feature type="compositionally biased region" description="Low complexity" evidence="1">
    <location>
        <begin position="218"/>
        <end position="230"/>
    </location>
</feature>
<name>A0AAN6EYJ8_EXODE</name>